<evidence type="ECO:0000313" key="1">
    <source>
        <dbReference type="EMBL" id="MBO8431720.1"/>
    </source>
</evidence>
<reference evidence="1" key="2">
    <citation type="journal article" date="2021" name="PeerJ">
        <title>Extensive microbial diversity within the chicken gut microbiome revealed by metagenomics and culture.</title>
        <authorList>
            <person name="Gilroy R."/>
            <person name="Ravi A."/>
            <person name="Getino M."/>
            <person name="Pursley I."/>
            <person name="Horton D.L."/>
            <person name="Alikhan N.F."/>
            <person name="Baker D."/>
            <person name="Gharbi K."/>
            <person name="Hall N."/>
            <person name="Watson M."/>
            <person name="Adriaenssens E.M."/>
            <person name="Foster-Nyarko E."/>
            <person name="Jarju S."/>
            <person name="Secka A."/>
            <person name="Antonio M."/>
            <person name="Oren A."/>
            <person name="Chaudhuri R.R."/>
            <person name="La Ragione R."/>
            <person name="Hildebrand F."/>
            <person name="Pallen M.J."/>
        </authorList>
    </citation>
    <scope>NUCLEOTIDE SEQUENCE</scope>
    <source>
        <strain evidence="1">2889</strain>
    </source>
</reference>
<evidence type="ECO:0000313" key="2">
    <source>
        <dbReference type="Proteomes" id="UP000823612"/>
    </source>
</evidence>
<dbReference type="Proteomes" id="UP000823612">
    <property type="component" value="Unassembled WGS sequence"/>
</dbReference>
<accession>A0A9D9GYH5</accession>
<protein>
    <submittedName>
        <fullName evidence="1">Type II toxin-antitoxin system HicB family antitoxin</fullName>
    </submittedName>
</protein>
<dbReference type="AlphaFoldDB" id="A0A9D9GYH5"/>
<reference evidence="1" key="1">
    <citation type="submission" date="2020-10" db="EMBL/GenBank/DDBJ databases">
        <authorList>
            <person name="Gilroy R."/>
        </authorList>
    </citation>
    <scope>NUCLEOTIDE SEQUENCE</scope>
    <source>
        <strain evidence="1">2889</strain>
    </source>
</reference>
<dbReference type="EMBL" id="JADIMZ010000004">
    <property type="protein sequence ID" value="MBO8431720.1"/>
    <property type="molecule type" value="Genomic_DNA"/>
</dbReference>
<gene>
    <name evidence="1" type="ORF">IAB08_00285</name>
</gene>
<organism evidence="1 2">
    <name type="scientific">Candidatus Pullibacteroides excrementavium</name>
    <dbReference type="NCBI Taxonomy" id="2840905"/>
    <lineage>
        <taxon>Bacteria</taxon>
        <taxon>Pseudomonadati</taxon>
        <taxon>Bacteroidota</taxon>
        <taxon>Bacteroidia</taxon>
        <taxon>Bacteroidales</taxon>
        <taxon>Candidatus Pullibacteroides</taxon>
    </lineage>
</organism>
<sequence length="137" mass="15452">MEKEKLIINVEASKNHCGAYAANVDGIWGAGDSIPECKADILKSIEEILAEPASQACQLPQWLREGNYEIEWHIDVKSLLQYYSNIFNMAGLQRLTGINQKQLHHYASGLSKPRPTQRARINEALHRLGQELLTLNI</sequence>
<proteinExistence type="predicted"/>
<name>A0A9D9GYH5_9BACT</name>
<comment type="caution">
    <text evidence="1">The sequence shown here is derived from an EMBL/GenBank/DDBJ whole genome shotgun (WGS) entry which is preliminary data.</text>
</comment>